<proteinExistence type="predicted"/>
<organism evidence="2 3">
    <name type="scientific">Artemisia annua</name>
    <name type="common">Sweet wormwood</name>
    <dbReference type="NCBI Taxonomy" id="35608"/>
    <lineage>
        <taxon>Eukaryota</taxon>
        <taxon>Viridiplantae</taxon>
        <taxon>Streptophyta</taxon>
        <taxon>Embryophyta</taxon>
        <taxon>Tracheophyta</taxon>
        <taxon>Spermatophyta</taxon>
        <taxon>Magnoliopsida</taxon>
        <taxon>eudicotyledons</taxon>
        <taxon>Gunneridae</taxon>
        <taxon>Pentapetalae</taxon>
        <taxon>asterids</taxon>
        <taxon>campanulids</taxon>
        <taxon>Asterales</taxon>
        <taxon>Asteraceae</taxon>
        <taxon>Asteroideae</taxon>
        <taxon>Anthemideae</taxon>
        <taxon>Artemisiinae</taxon>
        <taxon>Artemisia</taxon>
    </lineage>
</organism>
<evidence type="ECO:0008006" key="4">
    <source>
        <dbReference type="Google" id="ProtNLM"/>
    </source>
</evidence>
<feature type="chain" id="PRO_5015545667" description="Granulin" evidence="1">
    <location>
        <begin position="26"/>
        <end position="106"/>
    </location>
</feature>
<comment type="caution">
    <text evidence="2">The sequence shown here is derived from an EMBL/GenBank/DDBJ whole genome shotgun (WGS) entry which is preliminary data.</text>
</comment>
<sequence length="106" mass="11142">MGASNSIITLLLLVIFVSTLTLNNAQCGGGTINCDGGQTCCRGGFYCCRGGSFCCPRGRTCSNPPGRCFMNTKDASGVVTKVQQPAILSLLFKTTETTVVKNEPPK</sequence>
<name>A0A2U1Q170_ARTAN</name>
<evidence type="ECO:0000313" key="3">
    <source>
        <dbReference type="Proteomes" id="UP000245207"/>
    </source>
</evidence>
<reference evidence="2 3" key="1">
    <citation type="journal article" date="2018" name="Mol. Plant">
        <title>The genome of Artemisia annua provides insight into the evolution of Asteraceae family and artemisinin biosynthesis.</title>
        <authorList>
            <person name="Shen Q."/>
            <person name="Zhang L."/>
            <person name="Liao Z."/>
            <person name="Wang S."/>
            <person name="Yan T."/>
            <person name="Shi P."/>
            <person name="Liu M."/>
            <person name="Fu X."/>
            <person name="Pan Q."/>
            <person name="Wang Y."/>
            <person name="Lv Z."/>
            <person name="Lu X."/>
            <person name="Zhang F."/>
            <person name="Jiang W."/>
            <person name="Ma Y."/>
            <person name="Chen M."/>
            <person name="Hao X."/>
            <person name="Li L."/>
            <person name="Tang Y."/>
            <person name="Lv G."/>
            <person name="Zhou Y."/>
            <person name="Sun X."/>
            <person name="Brodelius P.E."/>
            <person name="Rose J.K.C."/>
            <person name="Tang K."/>
        </authorList>
    </citation>
    <scope>NUCLEOTIDE SEQUENCE [LARGE SCALE GENOMIC DNA]</scope>
    <source>
        <strain evidence="3">cv. Huhao1</strain>
        <tissue evidence="2">Leaf</tissue>
    </source>
</reference>
<protein>
    <recommendedName>
        <fullName evidence="4">Granulin</fullName>
    </recommendedName>
</protein>
<evidence type="ECO:0000256" key="1">
    <source>
        <dbReference type="SAM" id="SignalP"/>
    </source>
</evidence>
<keyword evidence="1" id="KW-0732">Signal</keyword>
<evidence type="ECO:0000313" key="2">
    <source>
        <dbReference type="EMBL" id="PWA91769.1"/>
    </source>
</evidence>
<dbReference type="AlphaFoldDB" id="A0A2U1Q170"/>
<keyword evidence="3" id="KW-1185">Reference proteome</keyword>
<dbReference type="Proteomes" id="UP000245207">
    <property type="component" value="Unassembled WGS sequence"/>
</dbReference>
<accession>A0A2U1Q170</accession>
<gene>
    <name evidence="2" type="ORF">CTI12_AA085850</name>
</gene>
<feature type="signal peptide" evidence="1">
    <location>
        <begin position="1"/>
        <end position="25"/>
    </location>
</feature>
<dbReference type="EMBL" id="PKPP01000519">
    <property type="protein sequence ID" value="PWA91769.1"/>
    <property type="molecule type" value="Genomic_DNA"/>
</dbReference>